<organism evidence="1">
    <name type="scientific">Anguilla anguilla</name>
    <name type="common">European freshwater eel</name>
    <name type="synonym">Muraena anguilla</name>
    <dbReference type="NCBI Taxonomy" id="7936"/>
    <lineage>
        <taxon>Eukaryota</taxon>
        <taxon>Metazoa</taxon>
        <taxon>Chordata</taxon>
        <taxon>Craniata</taxon>
        <taxon>Vertebrata</taxon>
        <taxon>Euteleostomi</taxon>
        <taxon>Actinopterygii</taxon>
        <taxon>Neopterygii</taxon>
        <taxon>Teleostei</taxon>
        <taxon>Anguilliformes</taxon>
        <taxon>Anguillidae</taxon>
        <taxon>Anguilla</taxon>
    </lineage>
</organism>
<dbReference type="AlphaFoldDB" id="A0A0E9SX95"/>
<reference evidence="1" key="1">
    <citation type="submission" date="2014-11" db="EMBL/GenBank/DDBJ databases">
        <authorList>
            <person name="Amaro Gonzalez C."/>
        </authorList>
    </citation>
    <scope>NUCLEOTIDE SEQUENCE</scope>
</reference>
<sequence>MVSSSLEQQDQRKPWSPVSADFLVTRMMLYLINTVGLLSVPGCSNG</sequence>
<protein>
    <submittedName>
        <fullName evidence="1">Uncharacterized protein</fullName>
    </submittedName>
</protein>
<proteinExistence type="predicted"/>
<evidence type="ECO:0000313" key="1">
    <source>
        <dbReference type="EMBL" id="JAH45265.1"/>
    </source>
</evidence>
<name>A0A0E9SX95_ANGAN</name>
<dbReference type="EMBL" id="GBXM01063312">
    <property type="protein sequence ID" value="JAH45265.1"/>
    <property type="molecule type" value="Transcribed_RNA"/>
</dbReference>
<reference evidence="1" key="2">
    <citation type="journal article" date="2015" name="Fish Shellfish Immunol.">
        <title>Early steps in the European eel (Anguilla anguilla)-Vibrio vulnificus interaction in the gills: Role of the RtxA13 toxin.</title>
        <authorList>
            <person name="Callol A."/>
            <person name="Pajuelo D."/>
            <person name="Ebbesson L."/>
            <person name="Teles M."/>
            <person name="MacKenzie S."/>
            <person name="Amaro C."/>
        </authorList>
    </citation>
    <scope>NUCLEOTIDE SEQUENCE</scope>
</reference>
<accession>A0A0E9SX95</accession>